<sequence>MENEERQPVLTGLQPHGPAAPRRRPRTVRRVLIGVTAGGGVLAGVLVLLPVLRPATAPRPAPGSVARAMTAVGAGVPVALPDLKALIGDREAHVRAHPRDGQSWAVLGSAYLEQARRTALPAYYPKAEQALRTSLRVRTQGNVEALDGLAALADARGDFREAKKWGEAAVELAPKRWTTYPLLIDAYRGLGDFKAGRKALDKLTALHTGPTVQAQASRVYWDRGWREDAVAVITDAAAGAGSPAEQAVLMEQAGELAWERGEPEESLRYYRAAVRADPDEHGALAGQGRALAALGRSSEAVRAYRAAIAKRPTPRYALELGELYEKLGMDADARTQYDLLRQRVRQESAEGVDDELVLGIFEADHGDPLEAVWRLREAWERHPSMPVADALGWALHRAGEDEEAIKFANRITDKEHGGGVRSALYMYHLGQIELSLDRTGSARRHLSEALLLNPHFSPLLVPQARQALADLGEPPAVGPEELEAEEPEEEAPAVGAAGAPAPAPAPAPGTGAAPTAGTGRTPSGGATRTPAATSPAAPAQPSAGPTAGSTARHPATH</sequence>
<feature type="compositionally biased region" description="Acidic residues" evidence="2">
    <location>
        <begin position="480"/>
        <end position="491"/>
    </location>
</feature>
<proteinExistence type="predicted"/>
<gene>
    <name evidence="4" type="ORF">GCM10023335_06690</name>
</gene>
<name>A0ABP9IGK9_9ACTN</name>
<evidence type="ECO:0000256" key="3">
    <source>
        <dbReference type="SAM" id="Phobius"/>
    </source>
</evidence>
<dbReference type="PANTHER" id="PTHR12558">
    <property type="entry name" value="CELL DIVISION CYCLE 16,23,27"/>
    <property type="match status" value="1"/>
</dbReference>
<feature type="region of interest" description="Disordered" evidence="2">
    <location>
        <begin position="1"/>
        <end position="25"/>
    </location>
</feature>
<organism evidence="4 5">
    <name type="scientific">Streptomyces siamensis</name>
    <dbReference type="NCBI Taxonomy" id="1274986"/>
    <lineage>
        <taxon>Bacteria</taxon>
        <taxon>Bacillati</taxon>
        <taxon>Actinomycetota</taxon>
        <taxon>Actinomycetes</taxon>
        <taxon>Kitasatosporales</taxon>
        <taxon>Streptomycetaceae</taxon>
        <taxon>Streptomyces</taxon>
    </lineage>
</organism>
<dbReference type="PANTHER" id="PTHR12558:SF13">
    <property type="entry name" value="CELL DIVISION CYCLE PROTEIN 27 HOMOLOG"/>
    <property type="match status" value="1"/>
</dbReference>
<feature type="region of interest" description="Disordered" evidence="2">
    <location>
        <begin position="472"/>
        <end position="557"/>
    </location>
</feature>
<accession>A0ABP9IGK9</accession>
<feature type="repeat" description="TPR" evidence="1">
    <location>
        <begin position="247"/>
        <end position="280"/>
    </location>
</feature>
<evidence type="ECO:0000313" key="4">
    <source>
        <dbReference type="EMBL" id="GAA4996667.1"/>
    </source>
</evidence>
<evidence type="ECO:0008006" key="6">
    <source>
        <dbReference type="Google" id="ProtNLM"/>
    </source>
</evidence>
<comment type="caution">
    <text evidence="4">The sequence shown here is derived from an EMBL/GenBank/DDBJ whole genome shotgun (WGS) entry which is preliminary data.</text>
</comment>
<dbReference type="SUPFAM" id="SSF48452">
    <property type="entry name" value="TPR-like"/>
    <property type="match status" value="2"/>
</dbReference>
<reference evidence="5" key="1">
    <citation type="journal article" date="2019" name="Int. J. Syst. Evol. Microbiol.">
        <title>The Global Catalogue of Microorganisms (GCM) 10K type strain sequencing project: providing services to taxonomists for standard genome sequencing and annotation.</title>
        <authorList>
            <consortium name="The Broad Institute Genomics Platform"/>
            <consortium name="The Broad Institute Genome Sequencing Center for Infectious Disease"/>
            <person name="Wu L."/>
            <person name="Ma J."/>
        </authorList>
    </citation>
    <scope>NUCLEOTIDE SEQUENCE [LARGE SCALE GENOMIC DNA]</scope>
    <source>
        <strain evidence="5">JCM 18409</strain>
    </source>
</reference>
<dbReference type="PROSITE" id="PS50005">
    <property type="entry name" value="TPR"/>
    <property type="match status" value="1"/>
</dbReference>
<evidence type="ECO:0000256" key="2">
    <source>
        <dbReference type="SAM" id="MobiDB-lite"/>
    </source>
</evidence>
<dbReference type="Gene3D" id="1.25.40.10">
    <property type="entry name" value="Tetratricopeptide repeat domain"/>
    <property type="match status" value="3"/>
</dbReference>
<dbReference type="SMART" id="SM00028">
    <property type="entry name" value="TPR"/>
    <property type="match status" value="4"/>
</dbReference>
<keyword evidence="3" id="KW-1133">Transmembrane helix</keyword>
<feature type="transmembrane region" description="Helical" evidence="3">
    <location>
        <begin position="31"/>
        <end position="52"/>
    </location>
</feature>
<dbReference type="EMBL" id="BAABKB010000002">
    <property type="protein sequence ID" value="GAA4996667.1"/>
    <property type="molecule type" value="Genomic_DNA"/>
</dbReference>
<keyword evidence="1" id="KW-0802">TPR repeat</keyword>
<evidence type="ECO:0000256" key="1">
    <source>
        <dbReference type="PROSITE-ProRule" id="PRU00339"/>
    </source>
</evidence>
<dbReference type="Pfam" id="PF13432">
    <property type="entry name" value="TPR_16"/>
    <property type="match status" value="1"/>
</dbReference>
<dbReference type="RefSeq" id="WP_345640906.1">
    <property type="nucleotide sequence ID" value="NZ_BAABKB010000002.1"/>
</dbReference>
<evidence type="ECO:0000313" key="5">
    <source>
        <dbReference type="Proteomes" id="UP001501759"/>
    </source>
</evidence>
<protein>
    <recommendedName>
        <fullName evidence="6">Tetratricopeptide repeat protein</fullName>
    </recommendedName>
</protein>
<feature type="compositionally biased region" description="Low complexity" evidence="2">
    <location>
        <begin position="508"/>
        <end position="549"/>
    </location>
</feature>
<dbReference type="Proteomes" id="UP001501759">
    <property type="component" value="Unassembled WGS sequence"/>
</dbReference>
<keyword evidence="3" id="KW-0812">Transmembrane</keyword>
<dbReference type="InterPro" id="IPR019734">
    <property type="entry name" value="TPR_rpt"/>
</dbReference>
<dbReference type="InterPro" id="IPR011990">
    <property type="entry name" value="TPR-like_helical_dom_sf"/>
</dbReference>
<keyword evidence="5" id="KW-1185">Reference proteome</keyword>
<keyword evidence="3" id="KW-0472">Membrane</keyword>